<dbReference type="EMBL" id="BARS01008197">
    <property type="protein sequence ID" value="GAF75316.1"/>
    <property type="molecule type" value="Genomic_DNA"/>
</dbReference>
<dbReference type="PROSITE" id="PS00198">
    <property type="entry name" value="4FE4S_FER_1"/>
    <property type="match status" value="1"/>
</dbReference>
<dbReference type="CDD" id="cd03110">
    <property type="entry name" value="SIMIBI_bact_arch"/>
    <property type="match status" value="1"/>
</dbReference>
<dbReference type="Gene3D" id="3.40.50.300">
    <property type="entry name" value="P-loop containing nucleotide triphosphate hydrolases"/>
    <property type="match status" value="1"/>
</dbReference>
<feature type="domain" description="4Fe-4S ferredoxin-type" evidence="1">
    <location>
        <begin position="84"/>
        <end position="113"/>
    </location>
</feature>
<dbReference type="InterPro" id="IPR027417">
    <property type="entry name" value="P-loop_NTPase"/>
</dbReference>
<proteinExistence type="predicted"/>
<dbReference type="PANTHER" id="PTHR43534">
    <property type="entry name" value="MIND SUPERFAMILY P-LOOP ATPASE CONTAINING AN INSERTED FERREDOXIN DOMAIN"/>
    <property type="match status" value="1"/>
</dbReference>
<evidence type="ECO:0000259" key="1">
    <source>
        <dbReference type="PROSITE" id="PS51379"/>
    </source>
</evidence>
<dbReference type="InterPro" id="IPR002586">
    <property type="entry name" value="CobQ/CobB/MinD/ParA_Nub-bd_dom"/>
</dbReference>
<sequence length="284" mass="30360">MREIVVLSGKGGTGKTVVVASLAALADNKVLCDCDVDAANLHLVLQPTVKETYEFWGLKVAVIDPEACTGFGLCVDACRFDAIEEFQVDPLACEGCGFCLQVCPEQAVTMVDTLAGHWYVSDTRYGPLVHARLGAGQENSGKLVAVVRQKAKAIAKEEGSAYILSDGPPGIGCPVISSLSGASLALVVSEPSLSAIHDLERVLAVCRHFGVRALVCINKYDLDEGNSRHIEDYCHQAGIDVGTKIPFDTVVTDAITQGVPVVEFGDGVVSRRMEELWRVVAARW</sequence>
<dbReference type="SUPFAM" id="SSF52540">
    <property type="entry name" value="P-loop containing nucleoside triphosphate hydrolases"/>
    <property type="match status" value="1"/>
</dbReference>
<reference evidence="2" key="1">
    <citation type="journal article" date="2014" name="Front. Microbiol.">
        <title>High frequency of phylogenetically diverse reductive dehalogenase-homologous genes in deep subseafloor sedimentary metagenomes.</title>
        <authorList>
            <person name="Kawai M."/>
            <person name="Futagami T."/>
            <person name="Toyoda A."/>
            <person name="Takaki Y."/>
            <person name="Nishi S."/>
            <person name="Hori S."/>
            <person name="Arai W."/>
            <person name="Tsubouchi T."/>
            <person name="Morono Y."/>
            <person name="Uchiyama I."/>
            <person name="Ito T."/>
            <person name="Fujiyama A."/>
            <person name="Inagaki F."/>
            <person name="Takami H."/>
        </authorList>
    </citation>
    <scope>NUCLEOTIDE SEQUENCE</scope>
    <source>
        <strain evidence="2">Expedition CK06-06</strain>
    </source>
</reference>
<protein>
    <recommendedName>
        <fullName evidence="1">4Fe-4S ferredoxin-type domain-containing protein</fullName>
    </recommendedName>
</protein>
<dbReference type="Pfam" id="PF01656">
    <property type="entry name" value="CbiA"/>
    <property type="match status" value="1"/>
</dbReference>
<dbReference type="AlphaFoldDB" id="X0SJM6"/>
<accession>X0SJM6</accession>
<name>X0SJM6_9ZZZZ</name>
<gene>
    <name evidence="2" type="ORF">S01H1_15677</name>
</gene>
<dbReference type="Pfam" id="PF00037">
    <property type="entry name" value="Fer4"/>
    <property type="match status" value="2"/>
</dbReference>
<dbReference type="InterPro" id="IPR017896">
    <property type="entry name" value="4Fe4S_Fe-S-bd"/>
</dbReference>
<feature type="domain" description="4Fe-4S ferredoxin-type" evidence="1">
    <location>
        <begin position="59"/>
        <end position="83"/>
    </location>
</feature>
<evidence type="ECO:0000313" key="2">
    <source>
        <dbReference type="EMBL" id="GAF75316.1"/>
    </source>
</evidence>
<dbReference type="Gene3D" id="3.30.70.20">
    <property type="match status" value="1"/>
</dbReference>
<dbReference type="PROSITE" id="PS51379">
    <property type="entry name" value="4FE4S_FER_2"/>
    <property type="match status" value="2"/>
</dbReference>
<dbReference type="InterPro" id="IPR017900">
    <property type="entry name" value="4Fe4S_Fe_S_CS"/>
</dbReference>
<organism evidence="2">
    <name type="scientific">marine sediment metagenome</name>
    <dbReference type="NCBI Taxonomy" id="412755"/>
    <lineage>
        <taxon>unclassified sequences</taxon>
        <taxon>metagenomes</taxon>
        <taxon>ecological metagenomes</taxon>
    </lineage>
</organism>
<comment type="caution">
    <text evidence="2">The sequence shown here is derived from an EMBL/GenBank/DDBJ whole genome shotgun (WGS) entry which is preliminary data.</text>
</comment>
<dbReference type="PANTHER" id="PTHR43534:SF1">
    <property type="entry name" value="4FE-4S CLUSTER CONTAINING PARA FAMILY ATPASE PROTEIN"/>
    <property type="match status" value="1"/>
</dbReference>